<accession>A0ABY5D908</accession>
<feature type="compositionally biased region" description="Acidic residues" evidence="1">
    <location>
        <begin position="39"/>
        <end position="55"/>
    </location>
</feature>
<organism evidence="2 3">
    <name type="scientific">Nocardiopsis exhalans</name>
    <dbReference type="NCBI Taxonomy" id="163604"/>
    <lineage>
        <taxon>Bacteria</taxon>
        <taxon>Bacillati</taxon>
        <taxon>Actinomycetota</taxon>
        <taxon>Actinomycetes</taxon>
        <taxon>Streptosporangiales</taxon>
        <taxon>Nocardiopsidaceae</taxon>
        <taxon>Nocardiopsis</taxon>
    </lineage>
</organism>
<feature type="compositionally biased region" description="Gly residues" evidence="1">
    <location>
        <begin position="186"/>
        <end position="195"/>
    </location>
</feature>
<feature type="region of interest" description="Disordered" evidence="1">
    <location>
        <begin position="1"/>
        <end position="113"/>
    </location>
</feature>
<sequence>MSTAPAPTNGPTGGNASGSAPANGPTEPVLDDHQGEPGGPDDDADGQGDDADPEGADQLGDAGKKALDAQKAKWKAERDRRKEIERQLAEATKPKDTDGEPTPEQIRADAEKAATARANRRIVRAEVKAAAAGKFADPGDALAFLDLDQFEVDADGELDPDEVSEAITELLTRKPHLAAGPAKRFQGGGDGGAGRGAKPKGLDEQIREAEKAGNIGLSLRLKQQKLAEARKKNSQ</sequence>
<reference evidence="2" key="1">
    <citation type="submission" date="2022-06" db="EMBL/GenBank/DDBJ databases">
        <authorList>
            <person name="Ping M."/>
        </authorList>
    </citation>
    <scope>NUCLEOTIDE SEQUENCE</scope>
    <source>
        <strain evidence="2">JCM11759T</strain>
    </source>
</reference>
<evidence type="ECO:0000313" key="2">
    <source>
        <dbReference type="EMBL" id="USY19718.1"/>
    </source>
</evidence>
<dbReference type="Proteomes" id="UP001055940">
    <property type="component" value="Chromosome"/>
</dbReference>
<keyword evidence="3" id="KW-1185">Reference proteome</keyword>
<proteinExistence type="predicted"/>
<dbReference type="RefSeq" id="WP_254418910.1">
    <property type="nucleotide sequence ID" value="NZ_CP099837.1"/>
</dbReference>
<evidence type="ECO:0000313" key="3">
    <source>
        <dbReference type="Proteomes" id="UP001055940"/>
    </source>
</evidence>
<gene>
    <name evidence="2" type="ORF">NE857_31565</name>
</gene>
<feature type="compositionally biased region" description="Basic and acidic residues" evidence="1">
    <location>
        <begin position="62"/>
        <end position="98"/>
    </location>
</feature>
<feature type="region of interest" description="Disordered" evidence="1">
    <location>
        <begin position="174"/>
        <end position="204"/>
    </location>
</feature>
<evidence type="ECO:0000256" key="1">
    <source>
        <dbReference type="SAM" id="MobiDB-lite"/>
    </source>
</evidence>
<evidence type="ECO:0008006" key="4">
    <source>
        <dbReference type="Google" id="ProtNLM"/>
    </source>
</evidence>
<protein>
    <recommendedName>
        <fullName evidence="4">EF-hand domain-containing protein</fullName>
    </recommendedName>
</protein>
<dbReference type="EMBL" id="CP099837">
    <property type="protein sequence ID" value="USY19718.1"/>
    <property type="molecule type" value="Genomic_DNA"/>
</dbReference>
<name>A0ABY5D908_9ACTN</name>